<evidence type="ECO:0000256" key="2">
    <source>
        <dbReference type="SAM" id="SignalP"/>
    </source>
</evidence>
<organism evidence="3 4">
    <name type="scientific">Archangium violaceum Cb vi76</name>
    <dbReference type="NCBI Taxonomy" id="1406225"/>
    <lineage>
        <taxon>Bacteria</taxon>
        <taxon>Pseudomonadati</taxon>
        <taxon>Myxococcota</taxon>
        <taxon>Myxococcia</taxon>
        <taxon>Myxococcales</taxon>
        <taxon>Cystobacterineae</taxon>
        <taxon>Archangiaceae</taxon>
        <taxon>Archangium</taxon>
    </lineage>
</organism>
<dbReference type="AlphaFoldDB" id="A0A084SZ40"/>
<feature type="chain" id="PRO_5001782166" description="Lipoprotein" evidence="2">
    <location>
        <begin position="29"/>
        <end position="213"/>
    </location>
</feature>
<proteinExistence type="predicted"/>
<dbReference type="Proteomes" id="UP000028547">
    <property type="component" value="Unassembled WGS sequence"/>
</dbReference>
<reference evidence="3 4" key="1">
    <citation type="submission" date="2014-07" db="EMBL/GenBank/DDBJ databases">
        <title>Draft Genome Sequence of Gephyronic Acid Producer, Cystobacter violaceus Strain Cb vi76.</title>
        <authorList>
            <person name="Stevens D.C."/>
            <person name="Young J."/>
            <person name="Carmichael R."/>
            <person name="Tan J."/>
            <person name="Taylor R.E."/>
        </authorList>
    </citation>
    <scope>NUCLEOTIDE SEQUENCE [LARGE SCALE GENOMIC DNA]</scope>
    <source>
        <strain evidence="3 4">Cb vi76</strain>
    </source>
</reference>
<feature type="transmembrane region" description="Helical" evidence="1">
    <location>
        <begin position="166"/>
        <end position="192"/>
    </location>
</feature>
<dbReference type="EMBL" id="JPMI01000043">
    <property type="protein sequence ID" value="KFA93725.1"/>
    <property type="molecule type" value="Genomic_DNA"/>
</dbReference>
<keyword evidence="2" id="KW-0732">Signal</keyword>
<evidence type="ECO:0000313" key="4">
    <source>
        <dbReference type="Proteomes" id="UP000028547"/>
    </source>
</evidence>
<name>A0A084SZ40_9BACT</name>
<feature type="signal peptide" evidence="2">
    <location>
        <begin position="1"/>
        <end position="28"/>
    </location>
</feature>
<keyword evidence="1" id="KW-0812">Transmembrane</keyword>
<evidence type="ECO:0008006" key="5">
    <source>
        <dbReference type="Google" id="ProtNLM"/>
    </source>
</evidence>
<keyword evidence="1" id="KW-1133">Transmembrane helix</keyword>
<evidence type="ECO:0000313" key="3">
    <source>
        <dbReference type="EMBL" id="KFA93725.1"/>
    </source>
</evidence>
<gene>
    <name evidence="3" type="ORF">Q664_07460</name>
</gene>
<protein>
    <recommendedName>
        <fullName evidence="5">Lipoprotein</fullName>
    </recommendedName>
</protein>
<keyword evidence="1" id="KW-0472">Membrane</keyword>
<comment type="caution">
    <text evidence="3">The sequence shown here is derived from an EMBL/GenBank/DDBJ whole genome shotgun (WGS) entry which is preliminary data.</text>
</comment>
<sequence length="213" mass="23184">MGTSLMHQWLAVSILSLLLASCSSTRHGARTPEGAGELSQSVLIIEEMSDGQVAHSWQPLEELDFSRYPSLPNEQRVAGAVVPAAWTRDCEQERDGCEDACMSSRMRPGYGHVTTPDRKRGGKYDFCRKKCMQPYLDCCRLRELEPQRFTVIADAVDWLKSHREEVLVGSTVVIAGVVFVTVSAGAGALVLVPVMLMASSSPSGEPATAQVSQ</sequence>
<evidence type="ECO:0000256" key="1">
    <source>
        <dbReference type="SAM" id="Phobius"/>
    </source>
</evidence>
<accession>A0A084SZ40</accession>